<feature type="domain" description="Phosphatidylglycerol lysyltransferase C-terminal" evidence="7">
    <location>
        <begin position="485"/>
        <end position="788"/>
    </location>
</feature>
<dbReference type="InterPro" id="IPR051211">
    <property type="entry name" value="PG_lysyltransferase"/>
</dbReference>
<protein>
    <submittedName>
        <fullName evidence="8">DUF2156 domain-containing protein</fullName>
    </submittedName>
</protein>
<proteinExistence type="predicted"/>
<dbReference type="Pfam" id="PF09924">
    <property type="entry name" value="LPG_synthase_C"/>
    <property type="match status" value="1"/>
</dbReference>
<dbReference type="InterPro" id="IPR024320">
    <property type="entry name" value="LPG_synthase_C"/>
</dbReference>
<gene>
    <name evidence="8" type="ORF">GCM10023171_04130</name>
</gene>
<comment type="subcellular location">
    <subcellularLocation>
        <location evidence="1">Cell membrane</location>
        <topology evidence="1">Multi-pass membrane protein</topology>
    </subcellularLocation>
</comment>
<feature type="transmembrane region" description="Helical" evidence="6">
    <location>
        <begin position="290"/>
        <end position="308"/>
    </location>
</feature>
<feature type="transmembrane region" description="Helical" evidence="6">
    <location>
        <begin position="224"/>
        <end position="244"/>
    </location>
</feature>
<name>A0ABP8P3C5_9MICO</name>
<evidence type="ECO:0000256" key="4">
    <source>
        <dbReference type="ARBA" id="ARBA00022989"/>
    </source>
</evidence>
<sequence>MSFSVRATMAGAAARAGRSLRRHPFSVGLSALLVITGAAFGTFWGEHPDWLGASPLTLGRERQWWTPLTALLVPDSWGELIIALVIALTLLAYAERLMGTLRTALAFVVTGVLGVLLGIGTQSLAWSWGQVWARVDARGQVFDPLIGIMGAVMAGSAFAPALHRRRIRLIGFALLLTFTLYGGDSDSVYRLFSALIGLVAGALLSRGRARAAWHRSSYRETRTLIAAMVAVTGLGPLIVLITGVGTGPLAPVVAGLRGVDISGIIDNCSDTVSDRCVTTFSTAVATGTGVVLMSLVPLLLSLVAAWGLRSGRRAAWFLAMGVNAMMALLTGISVAVRQFTHPADVVTIDRQFPGFSVLAILVPVAMCVLLALTHRRFAVRASRRAVRRFVWIIGIAFAVLVAADMILVMTAGHPASFWSTLGGTLRRFLPTGIGHPGSKTSLTGLSRAVHRDVGGLFWLVFAAAMLTLLRGRSVSTADETERFRAQLRETDGGTLGFMGTWEGNEHWFTRDGRGAVAYRVVSGIAIAVGDPVCTPGDAEHTIRGFLDFCDSNAWTPVFYSTHEEFVPAFRRFGWKRLSVAEETVVPLERFELTGKVWTKVRQPYNRGQRDGLTTLWTTWEQLPAGLVSQLDALSEQWIAEKALPEMRFTLGGMEELRDPDVAILLALGPEGELQAVTSWMPVWREGELIGRTLDFMRRADGAMPGVMEFAIASAALHMKELGLQVMSLSGAPLAQSADGGEDDGAESAAIKRLLEWLSRVLEPAYGFASLLRYKGKFNPEYRSMYLFYADNSQLPAIGLAIGRAYLPDASPAEYVALVRSLAG</sequence>
<evidence type="ECO:0000256" key="6">
    <source>
        <dbReference type="SAM" id="Phobius"/>
    </source>
</evidence>
<dbReference type="SUPFAM" id="SSF144091">
    <property type="entry name" value="Rhomboid-like"/>
    <property type="match status" value="1"/>
</dbReference>
<dbReference type="Proteomes" id="UP001500731">
    <property type="component" value="Unassembled WGS sequence"/>
</dbReference>
<keyword evidence="3 6" id="KW-0812">Transmembrane</keyword>
<keyword evidence="9" id="KW-1185">Reference proteome</keyword>
<keyword evidence="2" id="KW-1003">Cell membrane</keyword>
<evidence type="ECO:0000256" key="2">
    <source>
        <dbReference type="ARBA" id="ARBA00022475"/>
    </source>
</evidence>
<keyword evidence="5 6" id="KW-0472">Membrane</keyword>
<feature type="transmembrane region" description="Helical" evidence="6">
    <location>
        <begin position="166"/>
        <end position="182"/>
    </location>
</feature>
<feature type="transmembrane region" description="Helical" evidence="6">
    <location>
        <begin position="315"/>
        <end position="335"/>
    </location>
</feature>
<dbReference type="EMBL" id="BAABGP010000003">
    <property type="protein sequence ID" value="GAA4479088.1"/>
    <property type="molecule type" value="Genomic_DNA"/>
</dbReference>
<dbReference type="Gene3D" id="1.20.1540.10">
    <property type="entry name" value="Rhomboid-like"/>
    <property type="match status" value="1"/>
</dbReference>
<feature type="transmembrane region" description="Helical" evidence="6">
    <location>
        <begin position="355"/>
        <end position="377"/>
    </location>
</feature>
<organism evidence="8 9">
    <name type="scientific">Microbacterium panaciterrae</name>
    <dbReference type="NCBI Taxonomy" id="985759"/>
    <lineage>
        <taxon>Bacteria</taxon>
        <taxon>Bacillati</taxon>
        <taxon>Actinomycetota</taxon>
        <taxon>Actinomycetes</taxon>
        <taxon>Micrococcales</taxon>
        <taxon>Microbacteriaceae</taxon>
        <taxon>Microbacterium</taxon>
    </lineage>
</organism>
<feature type="transmembrane region" description="Helical" evidence="6">
    <location>
        <begin position="141"/>
        <end position="159"/>
    </location>
</feature>
<comment type="caution">
    <text evidence="8">The sequence shown here is derived from an EMBL/GenBank/DDBJ whole genome shotgun (WGS) entry which is preliminary data.</text>
</comment>
<feature type="transmembrane region" description="Helical" evidence="6">
    <location>
        <begin position="389"/>
        <end position="411"/>
    </location>
</feature>
<feature type="transmembrane region" description="Helical" evidence="6">
    <location>
        <begin position="105"/>
        <end position="129"/>
    </location>
</feature>
<reference evidence="9" key="1">
    <citation type="journal article" date="2019" name="Int. J. Syst. Evol. Microbiol.">
        <title>The Global Catalogue of Microorganisms (GCM) 10K type strain sequencing project: providing services to taxonomists for standard genome sequencing and annotation.</title>
        <authorList>
            <consortium name="The Broad Institute Genomics Platform"/>
            <consortium name="The Broad Institute Genome Sequencing Center for Infectious Disease"/>
            <person name="Wu L."/>
            <person name="Ma J."/>
        </authorList>
    </citation>
    <scope>NUCLEOTIDE SEQUENCE [LARGE SCALE GENOMIC DNA]</scope>
    <source>
        <strain evidence="9">JCM 17839</strain>
    </source>
</reference>
<evidence type="ECO:0000256" key="1">
    <source>
        <dbReference type="ARBA" id="ARBA00004651"/>
    </source>
</evidence>
<dbReference type="PANTHER" id="PTHR34697:SF2">
    <property type="entry name" value="PHOSPHATIDYLGLYCEROL LYSYLTRANSFERASE"/>
    <property type="match status" value="1"/>
</dbReference>
<evidence type="ECO:0000256" key="3">
    <source>
        <dbReference type="ARBA" id="ARBA00022692"/>
    </source>
</evidence>
<dbReference type="PANTHER" id="PTHR34697">
    <property type="entry name" value="PHOSPHATIDYLGLYCEROL LYSYLTRANSFERASE"/>
    <property type="match status" value="1"/>
</dbReference>
<evidence type="ECO:0000256" key="5">
    <source>
        <dbReference type="ARBA" id="ARBA00023136"/>
    </source>
</evidence>
<accession>A0ABP8P3C5</accession>
<feature type="transmembrane region" description="Helical" evidence="6">
    <location>
        <begin position="64"/>
        <end position="93"/>
    </location>
</feature>
<keyword evidence="4 6" id="KW-1133">Transmembrane helix</keyword>
<evidence type="ECO:0000259" key="7">
    <source>
        <dbReference type="Pfam" id="PF09924"/>
    </source>
</evidence>
<feature type="transmembrane region" description="Helical" evidence="6">
    <location>
        <begin position="25"/>
        <end position="44"/>
    </location>
</feature>
<evidence type="ECO:0000313" key="8">
    <source>
        <dbReference type="EMBL" id="GAA4479088.1"/>
    </source>
</evidence>
<feature type="transmembrane region" description="Helical" evidence="6">
    <location>
        <begin position="188"/>
        <end position="204"/>
    </location>
</feature>
<evidence type="ECO:0000313" key="9">
    <source>
        <dbReference type="Proteomes" id="UP001500731"/>
    </source>
</evidence>
<dbReference type="InterPro" id="IPR035952">
    <property type="entry name" value="Rhomboid-like_sf"/>
</dbReference>